<proteinExistence type="predicted"/>
<feature type="non-terminal residue" evidence="1">
    <location>
        <position position="1"/>
    </location>
</feature>
<gene>
    <name evidence="1" type="ORF">AMATHDRAFT_104723</name>
</gene>
<reference evidence="1 2" key="1">
    <citation type="submission" date="2014-02" db="EMBL/GenBank/DDBJ databases">
        <title>Transposable element dynamics among asymbiotic and ectomycorrhizal Amanita fungi.</title>
        <authorList>
            <consortium name="DOE Joint Genome Institute"/>
            <person name="Hess J."/>
            <person name="Skrede I."/>
            <person name="Wolfe B."/>
            <person name="LaButti K."/>
            <person name="Ohm R.A."/>
            <person name="Grigoriev I.V."/>
            <person name="Pringle A."/>
        </authorList>
    </citation>
    <scope>NUCLEOTIDE SEQUENCE [LARGE SCALE GENOMIC DNA]</scope>
    <source>
        <strain evidence="1 2">SKay4041</strain>
    </source>
</reference>
<sequence>ISEFLKSAAKMVQNESDTIQWFAVKGETGGVEAVAIFDTFHTEAGREAHLAGKVATGLIESAPLLFSKGPEIGKVSILASKVKQTGHQGLTGGLSIGLQVIIQAKEEKVSSVREFL</sequence>
<dbReference type="SUPFAM" id="SSF54909">
    <property type="entry name" value="Dimeric alpha+beta barrel"/>
    <property type="match status" value="1"/>
</dbReference>
<organism evidence="1 2">
    <name type="scientific">Amanita thiersii Skay4041</name>
    <dbReference type="NCBI Taxonomy" id="703135"/>
    <lineage>
        <taxon>Eukaryota</taxon>
        <taxon>Fungi</taxon>
        <taxon>Dikarya</taxon>
        <taxon>Basidiomycota</taxon>
        <taxon>Agaricomycotina</taxon>
        <taxon>Agaricomycetes</taxon>
        <taxon>Agaricomycetidae</taxon>
        <taxon>Agaricales</taxon>
        <taxon>Pluteineae</taxon>
        <taxon>Amanitaceae</taxon>
        <taxon>Amanita</taxon>
    </lineage>
</organism>
<dbReference type="EMBL" id="KZ302156">
    <property type="protein sequence ID" value="PFH46820.1"/>
    <property type="molecule type" value="Genomic_DNA"/>
</dbReference>
<dbReference type="Gene3D" id="3.30.70.100">
    <property type="match status" value="1"/>
</dbReference>
<name>A0A2A9NGH9_9AGAR</name>
<dbReference type="InterPro" id="IPR011008">
    <property type="entry name" value="Dimeric_a/b-barrel"/>
</dbReference>
<dbReference type="AlphaFoldDB" id="A0A2A9NGH9"/>
<feature type="non-terminal residue" evidence="1">
    <location>
        <position position="116"/>
    </location>
</feature>
<evidence type="ECO:0000313" key="1">
    <source>
        <dbReference type="EMBL" id="PFH46820.1"/>
    </source>
</evidence>
<keyword evidence="2" id="KW-1185">Reference proteome</keyword>
<evidence type="ECO:0008006" key="3">
    <source>
        <dbReference type="Google" id="ProtNLM"/>
    </source>
</evidence>
<accession>A0A2A9NGH9</accession>
<dbReference type="STRING" id="703135.A0A2A9NGH9"/>
<evidence type="ECO:0000313" key="2">
    <source>
        <dbReference type="Proteomes" id="UP000242287"/>
    </source>
</evidence>
<dbReference type="OrthoDB" id="3227035at2759"/>
<protein>
    <recommendedName>
        <fullName evidence="3">ABM domain-containing protein</fullName>
    </recommendedName>
</protein>
<dbReference type="Proteomes" id="UP000242287">
    <property type="component" value="Unassembled WGS sequence"/>
</dbReference>